<evidence type="ECO:0000313" key="1">
    <source>
        <dbReference type="EMBL" id="MPC81542.1"/>
    </source>
</evidence>
<reference evidence="1 2" key="1">
    <citation type="submission" date="2019-05" db="EMBL/GenBank/DDBJ databases">
        <title>Another draft genome of Portunus trituberculatus and its Hox gene families provides insights of decapod evolution.</title>
        <authorList>
            <person name="Jeong J.-H."/>
            <person name="Song I."/>
            <person name="Kim S."/>
            <person name="Choi T."/>
            <person name="Kim D."/>
            <person name="Ryu S."/>
            <person name="Kim W."/>
        </authorList>
    </citation>
    <scope>NUCLEOTIDE SEQUENCE [LARGE SCALE GENOMIC DNA]</scope>
    <source>
        <tissue evidence="1">Muscle</tissue>
    </source>
</reference>
<proteinExistence type="predicted"/>
<dbReference type="EMBL" id="VSRR010057281">
    <property type="protein sequence ID" value="MPC81542.1"/>
    <property type="molecule type" value="Genomic_DNA"/>
</dbReference>
<accession>A0A5B7ICH9</accession>
<name>A0A5B7ICH9_PORTR</name>
<evidence type="ECO:0000313" key="2">
    <source>
        <dbReference type="Proteomes" id="UP000324222"/>
    </source>
</evidence>
<dbReference type="Proteomes" id="UP000324222">
    <property type="component" value="Unassembled WGS sequence"/>
</dbReference>
<protein>
    <submittedName>
        <fullName evidence="1">Uncharacterized protein</fullName>
    </submittedName>
</protein>
<sequence length="59" mass="6604">MIQRPLIFTRRTRSAAILQPRSSLITPEHTGYNINLQHTPHSGGCDHKAALLAVTKDRL</sequence>
<organism evidence="1 2">
    <name type="scientific">Portunus trituberculatus</name>
    <name type="common">Swimming crab</name>
    <name type="synonym">Neptunus trituberculatus</name>
    <dbReference type="NCBI Taxonomy" id="210409"/>
    <lineage>
        <taxon>Eukaryota</taxon>
        <taxon>Metazoa</taxon>
        <taxon>Ecdysozoa</taxon>
        <taxon>Arthropoda</taxon>
        <taxon>Crustacea</taxon>
        <taxon>Multicrustacea</taxon>
        <taxon>Malacostraca</taxon>
        <taxon>Eumalacostraca</taxon>
        <taxon>Eucarida</taxon>
        <taxon>Decapoda</taxon>
        <taxon>Pleocyemata</taxon>
        <taxon>Brachyura</taxon>
        <taxon>Eubrachyura</taxon>
        <taxon>Portunoidea</taxon>
        <taxon>Portunidae</taxon>
        <taxon>Portuninae</taxon>
        <taxon>Portunus</taxon>
    </lineage>
</organism>
<keyword evidence="2" id="KW-1185">Reference proteome</keyword>
<gene>
    <name evidence="1" type="ORF">E2C01_076164</name>
</gene>
<dbReference type="AlphaFoldDB" id="A0A5B7ICH9"/>
<comment type="caution">
    <text evidence="1">The sequence shown here is derived from an EMBL/GenBank/DDBJ whole genome shotgun (WGS) entry which is preliminary data.</text>
</comment>